<name>A0AAD5M6Z7_PYTIN</name>
<dbReference type="PANTHER" id="PTHR23081:SF36">
    <property type="entry name" value="RNA POLYMERASE II SUBUNIT A C-TERMINAL DOMAIN PHOSPHATASE"/>
    <property type="match status" value="1"/>
</dbReference>
<dbReference type="Gene3D" id="1.10.287.10">
    <property type="entry name" value="S15/NS1, RNA-binding"/>
    <property type="match status" value="1"/>
</dbReference>
<feature type="chain" id="PRO_5042204628" description="RNA polymerase II subunit A C-terminal domain phosphatase" evidence="8">
    <location>
        <begin position="21"/>
        <end position="748"/>
    </location>
</feature>
<keyword evidence="8" id="KW-0732">Signal</keyword>
<dbReference type="InterPro" id="IPR001357">
    <property type="entry name" value="BRCT_dom"/>
</dbReference>
<evidence type="ECO:0000313" key="12">
    <source>
        <dbReference type="Proteomes" id="UP001209570"/>
    </source>
</evidence>
<evidence type="ECO:0000256" key="7">
    <source>
        <dbReference type="SAM" id="MobiDB-lite"/>
    </source>
</evidence>
<organism evidence="11 12">
    <name type="scientific">Pythium insidiosum</name>
    <name type="common">Pythiosis disease agent</name>
    <dbReference type="NCBI Taxonomy" id="114742"/>
    <lineage>
        <taxon>Eukaryota</taxon>
        <taxon>Sar</taxon>
        <taxon>Stramenopiles</taxon>
        <taxon>Oomycota</taxon>
        <taxon>Peronosporomycetes</taxon>
        <taxon>Pythiales</taxon>
        <taxon>Pythiaceae</taxon>
        <taxon>Pythium</taxon>
    </lineage>
</organism>
<proteinExistence type="predicted"/>
<protein>
    <recommendedName>
        <fullName evidence="6">RNA polymerase II subunit A C-terminal domain phosphatase</fullName>
        <ecNumber evidence="6">3.1.3.16</ecNumber>
    </recommendedName>
</protein>
<comment type="subcellular location">
    <subcellularLocation>
        <location evidence="1 6">Nucleus</location>
    </subcellularLocation>
</comment>
<dbReference type="SMART" id="SM00292">
    <property type="entry name" value="BRCT"/>
    <property type="match status" value="1"/>
</dbReference>
<sequence>MEELCMAALAASAAWTVADGAVVDKGQVVGTAGQLELGTQQQLVAPCHGTLRICSPPATSGDDGAADTADVAFVEYCIHPLLNGRTCMMCLAVVDENEDELDDERRSVNVISHGQVLRLNVEEAKKFDSATMTRQLQAKKLSLVLDLDHTLLHAVRVSDVVGEIAKTDDTHFFFIPGLPHQEHVVKLRPGLATFLKELSTLYDLFIYTHGTRLYAEEIAKIIDPTGAIFQHRIVARTDTPEMAHKSLKLLFPSCDDRMILVLDDRIDVWKENEGNVFLIEPYHHFKCTAEINNASGQSVLGAGTDDDSNASTDRHLAHATRVLQHVHGAFYGTREISADDQLAGRGNDVKQLLLEHKKTVLAGCRIVFSGLWEQGVRRPETRYLWRLAVELGATTSMQMQGFDLTHLVIHPARLETQKHIQARATPGVFVVTPEWMLKSARIWERADETEFLADALKAKLAAQRAARDAAPAATSRPEEAKTDASGEPPAVAPPKPLPDSILVREPKPGEDKKAKKSVKFSEEVDAAEAAKRNADTARGASDGGPKALPRGPTARPRVGPSRMRSAAIHVPAENKGVVASGGTFDFLAKIKQMGSAKREHKPVASTLQQAVVARVKASPPSKPTSAAAPEKDIDDAFLRLIEAEEEEDAQELKRKQSSDSLKDQLASRRLKRQRREAAASAARVGQPDAHAPATATDDGDDDGDDGDGPEDDVRRAAVLRWWTLTVGLTLSVCLTQLDDLEADILDAL</sequence>
<comment type="function">
    <text evidence="6">This promotes the activity of RNA polymerase II.</text>
</comment>
<comment type="catalytic activity">
    <reaction evidence="4 6">
        <text>O-phospho-L-seryl-[protein] + H2O = L-seryl-[protein] + phosphate</text>
        <dbReference type="Rhea" id="RHEA:20629"/>
        <dbReference type="Rhea" id="RHEA-COMP:9863"/>
        <dbReference type="Rhea" id="RHEA-COMP:11604"/>
        <dbReference type="ChEBI" id="CHEBI:15377"/>
        <dbReference type="ChEBI" id="CHEBI:29999"/>
        <dbReference type="ChEBI" id="CHEBI:43474"/>
        <dbReference type="ChEBI" id="CHEBI:83421"/>
        <dbReference type="EC" id="3.1.3.16"/>
    </reaction>
</comment>
<feature type="compositionally biased region" description="Low complexity" evidence="7">
    <location>
        <begin position="616"/>
        <end position="628"/>
    </location>
</feature>
<feature type="compositionally biased region" description="Low complexity" evidence="7">
    <location>
        <begin position="678"/>
        <end position="696"/>
    </location>
</feature>
<evidence type="ECO:0000256" key="6">
    <source>
        <dbReference type="RuleBase" id="RU366066"/>
    </source>
</evidence>
<dbReference type="PANTHER" id="PTHR23081">
    <property type="entry name" value="RNA POLYMERASE II CTD PHOSPHATASE"/>
    <property type="match status" value="1"/>
</dbReference>
<evidence type="ECO:0000256" key="3">
    <source>
        <dbReference type="ARBA" id="ARBA00023242"/>
    </source>
</evidence>
<dbReference type="Gene3D" id="3.40.50.1000">
    <property type="entry name" value="HAD superfamily/HAD-like"/>
    <property type="match status" value="1"/>
</dbReference>
<evidence type="ECO:0000256" key="1">
    <source>
        <dbReference type="ARBA" id="ARBA00004123"/>
    </source>
</evidence>
<dbReference type="EC" id="3.1.3.16" evidence="6"/>
<dbReference type="CDD" id="cd17729">
    <property type="entry name" value="BRCT_CTDP1"/>
    <property type="match status" value="1"/>
</dbReference>
<keyword evidence="3 6" id="KW-0539">Nucleus</keyword>
<feature type="region of interest" description="Disordered" evidence="7">
    <location>
        <begin position="648"/>
        <end position="711"/>
    </location>
</feature>
<evidence type="ECO:0000256" key="2">
    <source>
        <dbReference type="ARBA" id="ARBA00022801"/>
    </source>
</evidence>
<dbReference type="InterPro" id="IPR011947">
    <property type="entry name" value="FCP1_euk"/>
</dbReference>
<dbReference type="PROSITE" id="PS50172">
    <property type="entry name" value="BRCT"/>
    <property type="match status" value="1"/>
</dbReference>
<dbReference type="InterPro" id="IPR036420">
    <property type="entry name" value="BRCT_dom_sf"/>
</dbReference>
<dbReference type="CDD" id="cd07521">
    <property type="entry name" value="HAD_FCP1-like"/>
    <property type="match status" value="1"/>
</dbReference>
<feature type="region of interest" description="Disordered" evidence="7">
    <location>
        <begin position="467"/>
        <end position="567"/>
    </location>
</feature>
<feature type="region of interest" description="Disordered" evidence="7">
    <location>
        <begin position="614"/>
        <end position="633"/>
    </location>
</feature>
<keyword evidence="2 6" id="KW-0378">Hydrolase</keyword>
<feature type="signal peptide" evidence="8">
    <location>
        <begin position="1"/>
        <end position="20"/>
    </location>
</feature>
<accession>A0AAD5M6Z7</accession>
<dbReference type="SUPFAM" id="SSF56784">
    <property type="entry name" value="HAD-like"/>
    <property type="match status" value="1"/>
</dbReference>
<dbReference type="EMBL" id="JAKCXM010000065">
    <property type="protein sequence ID" value="KAJ0404314.1"/>
    <property type="molecule type" value="Genomic_DNA"/>
</dbReference>
<evidence type="ECO:0000256" key="4">
    <source>
        <dbReference type="ARBA" id="ARBA00047761"/>
    </source>
</evidence>
<comment type="caution">
    <text evidence="11">The sequence shown here is derived from an EMBL/GenBank/DDBJ whole genome shotgun (WGS) entry which is preliminary data.</text>
</comment>
<dbReference type="GO" id="GO:0005634">
    <property type="term" value="C:nucleus"/>
    <property type="evidence" value="ECO:0007669"/>
    <property type="project" value="UniProtKB-SubCell"/>
</dbReference>
<dbReference type="InterPro" id="IPR036412">
    <property type="entry name" value="HAD-like_sf"/>
</dbReference>
<dbReference type="GO" id="GO:0008420">
    <property type="term" value="F:RNA polymerase II CTD heptapeptide repeat phosphatase activity"/>
    <property type="evidence" value="ECO:0007669"/>
    <property type="project" value="UniProtKB-UniRule"/>
</dbReference>
<comment type="catalytic activity">
    <reaction evidence="5 6">
        <text>O-phospho-L-threonyl-[protein] + H2O = L-threonyl-[protein] + phosphate</text>
        <dbReference type="Rhea" id="RHEA:47004"/>
        <dbReference type="Rhea" id="RHEA-COMP:11060"/>
        <dbReference type="Rhea" id="RHEA-COMP:11605"/>
        <dbReference type="ChEBI" id="CHEBI:15377"/>
        <dbReference type="ChEBI" id="CHEBI:30013"/>
        <dbReference type="ChEBI" id="CHEBI:43474"/>
        <dbReference type="ChEBI" id="CHEBI:61977"/>
        <dbReference type="EC" id="3.1.3.16"/>
    </reaction>
</comment>
<evidence type="ECO:0000256" key="5">
    <source>
        <dbReference type="ARBA" id="ARBA00048336"/>
    </source>
</evidence>
<evidence type="ECO:0000259" key="10">
    <source>
        <dbReference type="PROSITE" id="PS50969"/>
    </source>
</evidence>
<dbReference type="Pfam" id="PF03031">
    <property type="entry name" value="NIF"/>
    <property type="match status" value="1"/>
</dbReference>
<evidence type="ECO:0000313" key="11">
    <source>
        <dbReference type="EMBL" id="KAJ0404314.1"/>
    </source>
</evidence>
<dbReference type="InterPro" id="IPR023214">
    <property type="entry name" value="HAD_sf"/>
</dbReference>
<feature type="domain" description="FCP1 homology" evidence="10">
    <location>
        <begin position="136"/>
        <end position="303"/>
    </location>
</feature>
<dbReference type="NCBIfam" id="TIGR02250">
    <property type="entry name" value="FCP1_euk"/>
    <property type="match status" value="1"/>
</dbReference>
<feature type="compositionally biased region" description="Basic and acidic residues" evidence="7">
    <location>
        <begin position="650"/>
        <end position="666"/>
    </location>
</feature>
<dbReference type="InterPro" id="IPR004274">
    <property type="entry name" value="FCP1_dom"/>
</dbReference>
<dbReference type="SUPFAM" id="SSF52113">
    <property type="entry name" value="BRCT domain"/>
    <property type="match status" value="1"/>
</dbReference>
<dbReference type="PROSITE" id="PS50969">
    <property type="entry name" value="FCP1"/>
    <property type="match status" value="1"/>
</dbReference>
<gene>
    <name evidence="11" type="ORF">P43SY_003227</name>
</gene>
<feature type="domain" description="BRCT" evidence="9">
    <location>
        <begin position="356"/>
        <end position="453"/>
    </location>
</feature>
<evidence type="ECO:0000256" key="8">
    <source>
        <dbReference type="SAM" id="SignalP"/>
    </source>
</evidence>
<dbReference type="Proteomes" id="UP001209570">
    <property type="component" value="Unassembled WGS sequence"/>
</dbReference>
<dbReference type="InterPro" id="IPR039189">
    <property type="entry name" value="Fcp1"/>
</dbReference>
<keyword evidence="12" id="KW-1185">Reference proteome</keyword>
<dbReference type="AlphaFoldDB" id="A0AAD5M6Z7"/>
<reference evidence="11" key="1">
    <citation type="submission" date="2021-12" db="EMBL/GenBank/DDBJ databases">
        <title>Prjna785345.</title>
        <authorList>
            <person name="Rujirawat T."/>
            <person name="Krajaejun T."/>
        </authorList>
    </citation>
    <scope>NUCLEOTIDE SEQUENCE</scope>
    <source>
        <strain evidence="11">Pi057C3</strain>
    </source>
</reference>
<feature type="compositionally biased region" description="Acidic residues" evidence="7">
    <location>
        <begin position="697"/>
        <end position="710"/>
    </location>
</feature>
<evidence type="ECO:0000259" key="9">
    <source>
        <dbReference type="PROSITE" id="PS50172"/>
    </source>
</evidence>
<dbReference type="SMART" id="SM00577">
    <property type="entry name" value="CPDc"/>
    <property type="match status" value="1"/>
</dbReference>
<feature type="compositionally biased region" description="Basic and acidic residues" evidence="7">
    <location>
        <begin position="502"/>
        <end position="513"/>
    </location>
</feature>
<dbReference type="Gene3D" id="3.40.50.10190">
    <property type="entry name" value="BRCT domain"/>
    <property type="match status" value="1"/>
</dbReference>